<dbReference type="GO" id="GO:0022627">
    <property type="term" value="C:cytosolic small ribosomal subunit"/>
    <property type="evidence" value="ECO:0007669"/>
    <property type="project" value="TreeGrafter"/>
</dbReference>
<dbReference type="PANTHER" id="PTHR23321:SF26">
    <property type="entry name" value="SMALL RIBOSOMAL SUBUNIT PROTEIN US15M"/>
    <property type="match status" value="1"/>
</dbReference>
<evidence type="ECO:0000313" key="8">
    <source>
        <dbReference type="Proteomes" id="UP000886786"/>
    </source>
</evidence>
<evidence type="ECO:0000313" key="7">
    <source>
        <dbReference type="EMBL" id="HIQ90076.1"/>
    </source>
</evidence>
<organism evidence="7 8">
    <name type="scientific">Candidatus Coprosoma intestinipullorum</name>
    <dbReference type="NCBI Taxonomy" id="2840752"/>
    <lineage>
        <taxon>Bacteria</taxon>
        <taxon>Bacillati</taxon>
        <taxon>Bacillota</taxon>
        <taxon>Bacillota incertae sedis</taxon>
        <taxon>Candidatus Coprosoma</taxon>
    </lineage>
</organism>
<evidence type="ECO:0000256" key="4">
    <source>
        <dbReference type="HAMAP-Rule" id="MF_01343"/>
    </source>
</evidence>
<dbReference type="CDD" id="cd00353">
    <property type="entry name" value="Ribosomal_S15p_S13e"/>
    <property type="match status" value="1"/>
</dbReference>
<dbReference type="AlphaFoldDB" id="A0A9D1CZ61"/>
<dbReference type="GO" id="GO:0003735">
    <property type="term" value="F:structural constituent of ribosome"/>
    <property type="evidence" value="ECO:0007669"/>
    <property type="project" value="InterPro"/>
</dbReference>
<dbReference type="Pfam" id="PF00312">
    <property type="entry name" value="Ribosomal_S15"/>
    <property type="match status" value="1"/>
</dbReference>
<dbReference type="GO" id="GO:0019843">
    <property type="term" value="F:rRNA binding"/>
    <property type="evidence" value="ECO:0007669"/>
    <property type="project" value="UniProtKB-UniRule"/>
</dbReference>
<evidence type="ECO:0000256" key="5">
    <source>
        <dbReference type="RuleBase" id="RU003919"/>
    </source>
</evidence>
<dbReference type="FunFam" id="1.10.287.10:FF:000002">
    <property type="entry name" value="30S ribosomal protein S15"/>
    <property type="match status" value="1"/>
</dbReference>
<dbReference type="Gene3D" id="6.10.250.3130">
    <property type="match status" value="1"/>
</dbReference>
<dbReference type="SUPFAM" id="SSF47060">
    <property type="entry name" value="S15/NS1 RNA-binding domain"/>
    <property type="match status" value="1"/>
</dbReference>
<dbReference type="HAMAP" id="MF_01343_B">
    <property type="entry name" value="Ribosomal_uS15_B"/>
    <property type="match status" value="1"/>
</dbReference>
<evidence type="ECO:0000256" key="3">
    <source>
        <dbReference type="ARBA" id="ARBA00064542"/>
    </source>
</evidence>
<comment type="function">
    <text evidence="4">Forms an intersubunit bridge (bridge B4) with the 23S rRNA of the 50S subunit in the ribosome.</text>
</comment>
<dbReference type="GO" id="GO:0006412">
    <property type="term" value="P:translation"/>
    <property type="evidence" value="ECO:0007669"/>
    <property type="project" value="UniProtKB-UniRule"/>
</dbReference>
<comment type="subunit">
    <text evidence="3 4">Part of the 30S ribosomal subunit. Forms a bridge to the 50S subunit in the 70S ribosome, contacting the 23S rRNA.</text>
</comment>
<keyword evidence="4 6" id="KW-0699">rRNA-binding</keyword>
<accession>A0A9D1CZ61</accession>
<dbReference type="PROSITE" id="PS00362">
    <property type="entry name" value="RIBOSOMAL_S15"/>
    <property type="match status" value="1"/>
</dbReference>
<comment type="caution">
    <text evidence="7">The sequence shown here is derived from an EMBL/GenBank/DDBJ whole genome shotgun (WGS) entry which is preliminary data.</text>
</comment>
<dbReference type="EMBL" id="DVFV01000011">
    <property type="protein sequence ID" value="HIQ90076.1"/>
    <property type="molecule type" value="Genomic_DNA"/>
</dbReference>
<evidence type="ECO:0000256" key="6">
    <source>
        <dbReference type="RuleBase" id="RU004524"/>
    </source>
</evidence>
<gene>
    <name evidence="4 7" type="primary">rpsO</name>
    <name evidence="7" type="ORF">IAB27_00390</name>
</gene>
<dbReference type="InterPro" id="IPR009068">
    <property type="entry name" value="uS15_NS1_RNA-bd_sf"/>
</dbReference>
<keyword evidence="2 4" id="KW-0687">Ribonucleoprotein</keyword>
<dbReference type="SMART" id="SM01387">
    <property type="entry name" value="Ribosomal_S15"/>
    <property type="match status" value="1"/>
</dbReference>
<comment type="function">
    <text evidence="4 6">One of the primary rRNA binding proteins, it binds directly to 16S rRNA where it helps nucleate assembly of the platform of the 30S subunit by binding and bridging several RNA helices of the 16S rRNA.</text>
</comment>
<keyword evidence="1 4" id="KW-0689">Ribosomal protein</keyword>
<dbReference type="InterPro" id="IPR000589">
    <property type="entry name" value="Ribosomal_uS15"/>
</dbReference>
<comment type="similarity">
    <text evidence="4 5">Belongs to the universal ribosomal protein uS15 family.</text>
</comment>
<reference evidence="7" key="1">
    <citation type="submission" date="2020-10" db="EMBL/GenBank/DDBJ databases">
        <authorList>
            <person name="Gilroy R."/>
        </authorList>
    </citation>
    <scope>NUCLEOTIDE SEQUENCE</scope>
    <source>
        <strain evidence="7">CHK147-3167</strain>
    </source>
</reference>
<reference evidence="7" key="2">
    <citation type="journal article" date="2021" name="PeerJ">
        <title>Extensive microbial diversity within the chicken gut microbiome revealed by metagenomics and culture.</title>
        <authorList>
            <person name="Gilroy R."/>
            <person name="Ravi A."/>
            <person name="Getino M."/>
            <person name="Pursley I."/>
            <person name="Horton D.L."/>
            <person name="Alikhan N.F."/>
            <person name="Baker D."/>
            <person name="Gharbi K."/>
            <person name="Hall N."/>
            <person name="Watson M."/>
            <person name="Adriaenssens E.M."/>
            <person name="Foster-Nyarko E."/>
            <person name="Jarju S."/>
            <person name="Secka A."/>
            <person name="Antonio M."/>
            <person name="Oren A."/>
            <person name="Chaudhuri R.R."/>
            <person name="La Ragione R."/>
            <person name="Hildebrand F."/>
            <person name="Pallen M.J."/>
        </authorList>
    </citation>
    <scope>NUCLEOTIDE SEQUENCE</scope>
    <source>
        <strain evidence="7">CHK147-3167</strain>
    </source>
</reference>
<dbReference type="PANTHER" id="PTHR23321">
    <property type="entry name" value="RIBOSOMAL PROTEIN S15, BACTERIAL AND ORGANELLAR"/>
    <property type="match status" value="1"/>
</dbReference>
<proteinExistence type="inferred from homology"/>
<protein>
    <recommendedName>
        <fullName evidence="4">Small ribosomal subunit protein uS15</fullName>
    </recommendedName>
</protein>
<sequence>MALTKDVKEKLVKKYARSEGDTGSAEVQIAILTEEIKDLTEHLKVHPHDYHSRRGLLKKVGHRRSLLRYLMNKDVTRYREIVKSLNLRK</sequence>
<dbReference type="Gene3D" id="1.10.287.10">
    <property type="entry name" value="S15/NS1, RNA-binding"/>
    <property type="match status" value="1"/>
</dbReference>
<dbReference type="Proteomes" id="UP000886786">
    <property type="component" value="Unassembled WGS sequence"/>
</dbReference>
<name>A0A9D1CZ61_9FIRM</name>
<dbReference type="InterPro" id="IPR005290">
    <property type="entry name" value="Ribosomal_uS15_bac-type"/>
</dbReference>
<evidence type="ECO:0000256" key="2">
    <source>
        <dbReference type="ARBA" id="ARBA00023274"/>
    </source>
</evidence>
<evidence type="ECO:0000256" key="1">
    <source>
        <dbReference type="ARBA" id="ARBA00022980"/>
    </source>
</evidence>
<keyword evidence="4 6" id="KW-0694">RNA-binding</keyword>
<dbReference type="NCBIfam" id="TIGR00952">
    <property type="entry name" value="S15_bact"/>
    <property type="match status" value="1"/>
</dbReference>